<accession>A0A5E4XC50</accession>
<sequence>MKGSANGRFALADVLLCDAQIEELSVTARLI</sequence>
<reference evidence="1 2" key="1">
    <citation type="submission" date="2019-08" db="EMBL/GenBank/DDBJ databases">
        <authorList>
            <person name="Peeters C."/>
        </authorList>
    </citation>
    <scope>NUCLEOTIDE SEQUENCE [LARGE SCALE GENOMIC DNA]</scope>
    <source>
        <strain evidence="1 2">LMG 30175</strain>
    </source>
</reference>
<dbReference type="EMBL" id="CABPRZ010000016">
    <property type="protein sequence ID" value="VVE33989.1"/>
    <property type="molecule type" value="Genomic_DNA"/>
</dbReference>
<name>A0A5E4XC50_9BURK</name>
<gene>
    <name evidence="1" type="ORF">PTE30175_03706</name>
</gene>
<protein>
    <submittedName>
        <fullName evidence="1">Uncharacterized protein</fullName>
    </submittedName>
</protein>
<evidence type="ECO:0000313" key="1">
    <source>
        <dbReference type="EMBL" id="VVE33989.1"/>
    </source>
</evidence>
<dbReference type="Proteomes" id="UP000414233">
    <property type="component" value="Unassembled WGS sequence"/>
</dbReference>
<dbReference type="AlphaFoldDB" id="A0A5E4XC50"/>
<evidence type="ECO:0000313" key="2">
    <source>
        <dbReference type="Proteomes" id="UP000414233"/>
    </source>
</evidence>
<keyword evidence="2" id="KW-1185">Reference proteome</keyword>
<proteinExistence type="predicted"/>
<organism evidence="1 2">
    <name type="scientific">Pandoraea terrae</name>
    <dbReference type="NCBI Taxonomy" id="1537710"/>
    <lineage>
        <taxon>Bacteria</taxon>
        <taxon>Pseudomonadati</taxon>
        <taxon>Pseudomonadota</taxon>
        <taxon>Betaproteobacteria</taxon>
        <taxon>Burkholderiales</taxon>
        <taxon>Burkholderiaceae</taxon>
        <taxon>Pandoraea</taxon>
    </lineage>
</organism>